<feature type="repeat" description="ANK" evidence="3">
    <location>
        <begin position="1201"/>
        <end position="1233"/>
    </location>
</feature>
<dbReference type="EMBL" id="CACVKT020000289">
    <property type="protein sequence ID" value="CAC5358030.1"/>
    <property type="molecule type" value="Genomic_DNA"/>
</dbReference>
<gene>
    <name evidence="7" type="ORF">MCOR_1455</name>
</gene>
<dbReference type="PROSITE" id="PS50088">
    <property type="entry name" value="ANK_REPEAT"/>
    <property type="match status" value="17"/>
</dbReference>
<keyword evidence="8" id="KW-1185">Reference proteome</keyword>
<protein>
    <submittedName>
        <fullName evidence="7">Uncharacterized protein</fullName>
    </submittedName>
</protein>
<keyword evidence="4" id="KW-0175">Coiled coil</keyword>
<feature type="repeat" description="ANK" evidence="3">
    <location>
        <begin position="865"/>
        <end position="889"/>
    </location>
</feature>
<evidence type="ECO:0000259" key="5">
    <source>
        <dbReference type="Pfam" id="PF18738"/>
    </source>
</evidence>
<dbReference type="InterPro" id="IPR041249">
    <property type="entry name" value="HEPN_DZIP3"/>
</dbReference>
<feature type="repeat" description="ANK" evidence="3">
    <location>
        <begin position="899"/>
        <end position="931"/>
    </location>
</feature>
<feature type="repeat" description="ANK" evidence="3">
    <location>
        <begin position="674"/>
        <end position="706"/>
    </location>
</feature>
<keyword evidence="2 3" id="KW-0040">ANK repeat</keyword>
<dbReference type="InterPro" id="IPR027417">
    <property type="entry name" value="P-loop_NTPase"/>
</dbReference>
<evidence type="ECO:0000313" key="7">
    <source>
        <dbReference type="EMBL" id="CAC5358030.1"/>
    </source>
</evidence>
<dbReference type="Pfam" id="PF13637">
    <property type="entry name" value="Ank_4"/>
    <property type="match status" value="2"/>
</dbReference>
<feature type="repeat" description="ANK" evidence="3">
    <location>
        <begin position="1031"/>
        <end position="1063"/>
    </location>
</feature>
<dbReference type="Proteomes" id="UP000507470">
    <property type="component" value="Unassembled WGS sequence"/>
</dbReference>
<dbReference type="OrthoDB" id="194358at2759"/>
<dbReference type="SMART" id="SM00248">
    <property type="entry name" value="ANK"/>
    <property type="match status" value="19"/>
</dbReference>
<evidence type="ECO:0000256" key="4">
    <source>
        <dbReference type="SAM" id="Coils"/>
    </source>
</evidence>
<dbReference type="InterPro" id="IPR036770">
    <property type="entry name" value="Ankyrin_rpt-contain_sf"/>
</dbReference>
<evidence type="ECO:0000259" key="6">
    <source>
        <dbReference type="Pfam" id="PF20720"/>
    </source>
</evidence>
<dbReference type="Pfam" id="PF12796">
    <property type="entry name" value="Ank_2"/>
    <property type="match status" value="6"/>
</dbReference>
<feature type="repeat" description="ANK" evidence="3">
    <location>
        <begin position="1131"/>
        <end position="1163"/>
    </location>
</feature>
<feature type="repeat" description="ANK" evidence="3">
    <location>
        <begin position="1234"/>
        <end position="1260"/>
    </location>
</feature>
<sequence>MASAVPGLSREETNFLRVANLLIRLSPQAVRILFDREFNPGGLKSVFSKYWTKLDKLKKKHVITQAQWCLLFPSGSDPKSNDFDLTLMVCLLRNLTTITIQDQLPQPSDLSEGAAVSRIKFYRNQIAHSDSGAMSDADFSTTFVDVSKAIEILCPTMKSYCITLQNAELDYSFHEIYVEFVKKENQIEELTTQVESLNLERQNIQSIQTEEISKWKQKLGKFYVTEGATRLIKVVKDNQCTIITGIPGSGKSALAYHVAIHMQKTEGYTVLPIWLPSELIKLTNSNAKQLFVFDDVFGKYSLNECNLNCWESETRRIKMLLKNKILKVIVTCRSYLFENVSESLSSLSFAHFNLLSDEIKLSLIERKEISKLYLTDDIVSHLNDETIMMYNFFPLLCVMFKGQKMGDIDFFQNLNQFLKNEIGNFKRKKDAAFMALALLVLSNNSIEKECLQIGKDKYDIMLKDLFDEIDNRNSPSKTSILSNLRNLKNMYLTETESTFLTKHDKIFDIISHTVGNFIISCILRHGESSFISSRCQLTSLNEQHDVCTIMITDELETMYFERILKDIENGHNWKVFASIQMKFKKYRNVLIQYLEKSRKKLPSSKTDYTTPLHVTAAKGYYNISKYLLEKNREQISSLDDKNRSPLHNASMNGHHKIAQLLLSNGAKINQSDNEKYTPLLDSCNNGYVKVVEILLKRKANVNSCDKYSWSPLHMAASDGNADLIKLLIQHKAEVNKQMNNGMTPLYLACHGGHLLASKLLLESKADVKKCDNERCDFKYIEIVLVLLENGAEVNDHDEHGRTALYFAAKDGNTELILILIEHEADVNVQLNNGMTPIYIASEHDHLEAVKMLLSNKADINKCEENGWSPLHVAAHANHKEIVAYLCDHGNAEVNLSNKIGKSPLHLACEQGNKDIVTLLLKHGASINHCNESGYTPFHLVCSYGYKNIAEIFIKEGAAVNGVNKTGKSQILSACYHRHNEIAKLLLENGADVISPDEHGRTSLFSAAKDGNTDLIKILMEHDADVNFQTNNGITPLYIACREKHLEAVKMLLSYKADINKCDNIGWSPLHVASYFNHKEVVGYLCGHNAAEVNLSNKYGSTPLYLACQEGNQDVAQLLLKHDASINHCDEEGFTSFHKACSEGNINIVELLIKEDAAVNLPDKTDRTPLYIACQSRCTDVVELLLKYGVEVNKTRQFESEEGWTPLHVSAASGNMGITKLLLQNNAIVNVEDRNGHTPLYYATEKSYDRITELLVSHGAI</sequence>
<feature type="repeat" description="ANK" evidence="3">
    <location>
        <begin position="1098"/>
        <end position="1130"/>
    </location>
</feature>
<organism evidence="7 8">
    <name type="scientific">Mytilus coruscus</name>
    <name type="common">Sea mussel</name>
    <dbReference type="NCBI Taxonomy" id="42192"/>
    <lineage>
        <taxon>Eukaryota</taxon>
        <taxon>Metazoa</taxon>
        <taxon>Spiralia</taxon>
        <taxon>Lophotrochozoa</taxon>
        <taxon>Mollusca</taxon>
        <taxon>Bivalvia</taxon>
        <taxon>Autobranchia</taxon>
        <taxon>Pteriomorphia</taxon>
        <taxon>Mytilida</taxon>
        <taxon>Mytiloidea</taxon>
        <taxon>Mytilidae</taxon>
        <taxon>Mytilinae</taxon>
        <taxon>Mytilus</taxon>
    </lineage>
</organism>
<name>A0A6J7ZZQ7_MYTCO</name>
<feature type="repeat" description="ANK" evidence="3">
    <location>
        <begin position="965"/>
        <end position="997"/>
    </location>
</feature>
<dbReference type="InterPro" id="IPR049050">
    <property type="entry name" value="nSTAND3"/>
</dbReference>
<feature type="repeat" description="ANK" evidence="3">
    <location>
        <begin position="707"/>
        <end position="739"/>
    </location>
</feature>
<reference evidence="7 8" key="1">
    <citation type="submission" date="2020-06" db="EMBL/GenBank/DDBJ databases">
        <authorList>
            <person name="Li R."/>
            <person name="Bekaert M."/>
        </authorList>
    </citation>
    <scope>NUCLEOTIDE SEQUENCE [LARGE SCALE GENOMIC DNA]</scope>
    <source>
        <strain evidence="8">wild</strain>
    </source>
</reference>
<feature type="domain" description="DZIP3-like HEPN" evidence="5">
    <location>
        <begin position="41"/>
        <end position="175"/>
    </location>
</feature>
<dbReference type="SUPFAM" id="SSF52540">
    <property type="entry name" value="P-loop containing nucleoside triphosphate hydrolases"/>
    <property type="match status" value="1"/>
</dbReference>
<evidence type="ECO:0000256" key="3">
    <source>
        <dbReference type="PROSITE-ProRule" id="PRU00023"/>
    </source>
</evidence>
<feature type="repeat" description="ANK" evidence="3">
    <location>
        <begin position="740"/>
        <end position="772"/>
    </location>
</feature>
<dbReference type="AlphaFoldDB" id="A0A6J7ZZQ7"/>
<feature type="repeat" description="ANK" evidence="3">
    <location>
        <begin position="998"/>
        <end position="1030"/>
    </location>
</feature>
<dbReference type="PANTHER" id="PTHR24198:SF165">
    <property type="entry name" value="ANKYRIN REPEAT-CONTAINING PROTEIN-RELATED"/>
    <property type="match status" value="1"/>
</dbReference>
<keyword evidence="1" id="KW-0677">Repeat</keyword>
<evidence type="ECO:0000256" key="1">
    <source>
        <dbReference type="ARBA" id="ARBA00022737"/>
    </source>
</evidence>
<dbReference type="PROSITE" id="PS50297">
    <property type="entry name" value="ANK_REP_REGION"/>
    <property type="match status" value="17"/>
</dbReference>
<feature type="repeat" description="ANK" evidence="3">
    <location>
        <begin position="799"/>
        <end position="831"/>
    </location>
</feature>
<feature type="coiled-coil region" evidence="4">
    <location>
        <begin position="180"/>
        <end position="207"/>
    </location>
</feature>
<feature type="domain" description="Novel STAND NTPase 3" evidence="6">
    <location>
        <begin position="222"/>
        <end position="373"/>
    </location>
</feature>
<evidence type="ECO:0000313" key="8">
    <source>
        <dbReference type="Proteomes" id="UP000507470"/>
    </source>
</evidence>
<feature type="repeat" description="ANK" evidence="3">
    <location>
        <begin position="1164"/>
        <end position="1196"/>
    </location>
</feature>
<proteinExistence type="predicted"/>
<dbReference type="Pfam" id="PF18738">
    <property type="entry name" value="HEPN_DZIP3"/>
    <property type="match status" value="1"/>
</dbReference>
<dbReference type="Pfam" id="PF20720">
    <property type="entry name" value="nSTAND3"/>
    <property type="match status" value="1"/>
</dbReference>
<dbReference type="PANTHER" id="PTHR24198">
    <property type="entry name" value="ANKYRIN REPEAT AND PROTEIN KINASE DOMAIN-CONTAINING PROTEIN"/>
    <property type="match status" value="1"/>
</dbReference>
<feature type="repeat" description="ANK" evidence="3">
    <location>
        <begin position="832"/>
        <end position="864"/>
    </location>
</feature>
<feature type="repeat" description="ANK" evidence="3">
    <location>
        <begin position="641"/>
        <end position="673"/>
    </location>
</feature>
<dbReference type="Pfam" id="PF00023">
    <property type="entry name" value="Ank"/>
    <property type="match status" value="2"/>
</dbReference>
<feature type="repeat" description="ANK" evidence="3">
    <location>
        <begin position="932"/>
        <end position="964"/>
    </location>
</feature>
<dbReference type="SUPFAM" id="SSF48403">
    <property type="entry name" value="Ankyrin repeat"/>
    <property type="match status" value="2"/>
</dbReference>
<dbReference type="PRINTS" id="PR01415">
    <property type="entry name" value="ANKYRIN"/>
</dbReference>
<accession>A0A6J7ZZQ7</accession>
<dbReference type="InterPro" id="IPR002110">
    <property type="entry name" value="Ankyrin_rpt"/>
</dbReference>
<dbReference type="Gene3D" id="1.25.40.20">
    <property type="entry name" value="Ankyrin repeat-containing domain"/>
    <property type="match status" value="7"/>
</dbReference>
<evidence type="ECO:0000256" key="2">
    <source>
        <dbReference type="ARBA" id="ARBA00023043"/>
    </source>
</evidence>